<dbReference type="SMART" id="SM00283">
    <property type="entry name" value="MA"/>
    <property type="match status" value="1"/>
</dbReference>
<organism evidence="11 12">
    <name type="scientific">Halalkalibacter akibai (strain ATCC 43226 / DSM 21942 / CIP 109018 / JCM 9157 / 1139)</name>
    <name type="common">Bacillus akibai</name>
    <dbReference type="NCBI Taxonomy" id="1236973"/>
    <lineage>
        <taxon>Bacteria</taxon>
        <taxon>Bacillati</taxon>
        <taxon>Bacillota</taxon>
        <taxon>Bacilli</taxon>
        <taxon>Bacillales</taxon>
        <taxon>Bacillaceae</taxon>
        <taxon>Halalkalibacter</taxon>
    </lineage>
</organism>
<dbReference type="PROSITE" id="PS50885">
    <property type="entry name" value="HAMP"/>
    <property type="match status" value="1"/>
</dbReference>
<dbReference type="RefSeq" id="WP_035667009.1">
    <property type="nucleotide sequence ID" value="NZ_BAUV01000044.1"/>
</dbReference>
<dbReference type="GO" id="GO:0004888">
    <property type="term" value="F:transmembrane signaling receptor activity"/>
    <property type="evidence" value="ECO:0007669"/>
    <property type="project" value="InterPro"/>
</dbReference>
<dbReference type="CDD" id="cd11386">
    <property type="entry name" value="MCP_signal"/>
    <property type="match status" value="1"/>
</dbReference>
<dbReference type="PANTHER" id="PTHR32089">
    <property type="entry name" value="METHYL-ACCEPTING CHEMOTAXIS PROTEIN MCPB"/>
    <property type="match status" value="1"/>
</dbReference>
<protein>
    <submittedName>
        <fullName evidence="11">Methyl-accepting chemotaxis protein</fullName>
    </submittedName>
</protein>
<dbReference type="InterPro" id="IPR004090">
    <property type="entry name" value="Chemotax_Me-accpt_rcpt"/>
</dbReference>
<keyword evidence="2" id="KW-1003">Cell membrane</keyword>
<dbReference type="Pfam" id="PF12729">
    <property type="entry name" value="4HB_MCP_1"/>
    <property type="match status" value="1"/>
</dbReference>
<dbReference type="Gene3D" id="1.10.287.950">
    <property type="entry name" value="Methyl-accepting chemotaxis protein"/>
    <property type="match status" value="1"/>
</dbReference>
<keyword evidence="8" id="KW-1133">Transmembrane helix</keyword>
<evidence type="ECO:0000256" key="5">
    <source>
        <dbReference type="ARBA" id="ARBA00029447"/>
    </source>
</evidence>
<dbReference type="Proteomes" id="UP000018896">
    <property type="component" value="Unassembled WGS sequence"/>
</dbReference>
<dbReference type="EMBL" id="BAUV01000044">
    <property type="protein sequence ID" value="GAE36814.1"/>
    <property type="molecule type" value="Genomic_DNA"/>
</dbReference>
<feature type="region of interest" description="Disordered" evidence="7">
    <location>
        <begin position="277"/>
        <end position="303"/>
    </location>
</feature>
<keyword evidence="4 6" id="KW-0807">Transducer</keyword>
<dbReference type="Gene3D" id="6.10.340.10">
    <property type="match status" value="1"/>
</dbReference>
<dbReference type="CDD" id="cd06225">
    <property type="entry name" value="HAMP"/>
    <property type="match status" value="1"/>
</dbReference>
<evidence type="ECO:0000259" key="9">
    <source>
        <dbReference type="PROSITE" id="PS50111"/>
    </source>
</evidence>
<dbReference type="Pfam" id="PF00672">
    <property type="entry name" value="HAMP"/>
    <property type="match status" value="1"/>
</dbReference>
<dbReference type="InterPro" id="IPR024478">
    <property type="entry name" value="HlyB_4HB_MCP"/>
</dbReference>
<dbReference type="PRINTS" id="PR00260">
    <property type="entry name" value="CHEMTRNSDUCR"/>
</dbReference>
<dbReference type="InterPro" id="IPR004089">
    <property type="entry name" value="MCPsignal_dom"/>
</dbReference>
<comment type="caution">
    <text evidence="11">The sequence shown here is derived from an EMBL/GenBank/DDBJ whole genome shotgun (WGS) entry which is preliminary data.</text>
</comment>
<evidence type="ECO:0000259" key="10">
    <source>
        <dbReference type="PROSITE" id="PS50885"/>
    </source>
</evidence>
<keyword evidence="12" id="KW-1185">Reference proteome</keyword>
<dbReference type="STRING" id="1236973.JCM9157_4034"/>
<proteinExistence type="inferred from homology"/>
<dbReference type="SUPFAM" id="SSF58104">
    <property type="entry name" value="Methyl-accepting chemotaxis protein (MCP) signaling domain"/>
    <property type="match status" value="1"/>
</dbReference>
<dbReference type="GO" id="GO:0006935">
    <property type="term" value="P:chemotaxis"/>
    <property type="evidence" value="ECO:0007669"/>
    <property type="project" value="InterPro"/>
</dbReference>
<dbReference type="Pfam" id="PF00015">
    <property type="entry name" value="MCPsignal"/>
    <property type="match status" value="1"/>
</dbReference>
<evidence type="ECO:0000256" key="1">
    <source>
        <dbReference type="ARBA" id="ARBA00004236"/>
    </source>
</evidence>
<sequence>MNRLRNLKVRNKLFVLIGILLSFLIVVGGIGVNSLEKAKERLEEMYEKDLLAVMYLNEIRAHSRAIEVDVLEYVLLNNESTRQELLEDIEYRTNRTNQAYEYMLTINGFYEKKEQIELNRDMVLSYREHREIILNYANSNRQEEALAYHFETEHLIDEINVHLDGLASSIEEEAQKLYETNNTDTTRAEFILLMLFITCTVLAIIIGWYFTRLITKPIHNMLESVQKISKGDLTVEPVKILSNDELGQLGLAMNKMTENLNNLVNRIQRTGEEVAASSEELTASAEESKHASQQMSALAQDVAEDSEKQFENVSQVTLAIQELTNGIAQINESSHEMKQLAQSSTNYSGEGTNSILQVVNQMNSINSDFAKTNATIELLGSRSKEIGDITQLITDIADQTNLLALNAAIEAARAGEHGKGFAVVADEVRKLAEQTKLSSDQISGMVNEIQGQTVIAVESMKNVKEGVQSGLKATEHSNESFELISNSLSDLYKKIEEVTQSLNQMNGISNEIKSSVNEVNVIVENGVSLSQESSAATEEQLATMEEISTAAQSLSNLAEELLVAATEFKVKK</sequence>
<evidence type="ECO:0000256" key="3">
    <source>
        <dbReference type="ARBA" id="ARBA00023136"/>
    </source>
</evidence>
<feature type="domain" description="HAMP" evidence="10">
    <location>
        <begin position="212"/>
        <end position="265"/>
    </location>
</feature>
<feature type="domain" description="Methyl-accepting transducer" evidence="9">
    <location>
        <begin position="284"/>
        <end position="520"/>
    </location>
</feature>
<accession>W4QZS5</accession>
<evidence type="ECO:0000313" key="12">
    <source>
        <dbReference type="Proteomes" id="UP000018896"/>
    </source>
</evidence>
<evidence type="ECO:0000256" key="2">
    <source>
        <dbReference type="ARBA" id="ARBA00022475"/>
    </source>
</evidence>
<dbReference type="AlphaFoldDB" id="W4QZS5"/>
<dbReference type="PROSITE" id="PS50111">
    <property type="entry name" value="CHEMOTAXIS_TRANSDUC_2"/>
    <property type="match status" value="1"/>
</dbReference>
<comment type="similarity">
    <text evidence="5">Belongs to the methyl-accepting chemotaxis (MCP) protein family.</text>
</comment>
<dbReference type="OrthoDB" id="358716at2"/>
<comment type="subcellular location">
    <subcellularLocation>
        <location evidence="1">Cell membrane</location>
    </subcellularLocation>
</comment>
<dbReference type="SMART" id="SM00304">
    <property type="entry name" value="HAMP"/>
    <property type="match status" value="1"/>
</dbReference>
<dbReference type="GO" id="GO:0005886">
    <property type="term" value="C:plasma membrane"/>
    <property type="evidence" value="ECO:0007669"/>
    <property type="project" value="UniProtKB-SubCell"/>
</dbReference>
<keyword evidence="3 8" id="KW-0472">Membrane</keyword>
<dbReference type="PANTHER" id="PTHR32089:SF112">
    <property type="entry name" value="LYSOZYME-LIKE PROTEIN-RELATED"/>
    <property type="match status" value="1"/>
</dbReference>
<name>W4QZS5_HALA3</name>
<evidence type="ECO:0000256" key="6">
    <source>
        <dbReference type="PROSITE-ProRule" id="PRU00284"/>
    </source>
</evidence>
<reference evidence="11 12" key="1">
    <citation type="journal article" date="2014" name="Genome Announc.">
        <title>Draft Genome Sequences of Three Alkaliphilic Bacillus Strains, Bacillus wakoensis JCM 9140T, Bacillus akibai JCM 9157T, and Bacillus hemicellulosilyticus JCM 9152T.</title>
        <authorList>
            <person name="Yuki M."/>
            <person name="Oshima K."/>
            <person name="Suda W."/>
            <person name="Oshida Y."/>
            <person name="Kitamura K."/>
            <person name="Iida T."/>
            <person name="Hattori M."/>
            <person name="Ohkuma M."/>
        </authorList>
    </citation>
    <scope>NUCLEOTIDE SEQUENCE [LARGE SCALE GENOMIC DNA]</scope>
    <source>
        <strain evidence="11 12">JCM 9157</strain>
    </source>
</reference>
<keyword evidence="8" id="KW-0812">Transmembrane</keyword>
<gene>
    <name evidence="11" type="ORF">JCM9157_4034</name>
</gene>
<evidence type="ECO:0000256" key="4">
    <source>
        <dbReference type="ARBA" id="ARBA00023224"/>
    </source>
</evidence>
<evidence type="ECO:0000256" key="8">
    <source>
        <dbReference type="SAM" id="Phobius"/>
    </source>
</evidence>
<evidence type="ECO:0000256" key="7">
    <source>
        <dbReference type="SAM" id="MobiDB-lite"/>
    </source>
</evidence>
<dbReference type="eggNOG" id="COG0840">
    <property type="taxonomic scope" value="Bacteria"/>
</dbReference>
<dbReference type="GO" id="GO:0007165">
    <property type="term" value="P:signal transduction"/>
    <property type="evidence" value="ECO:0007669"/>
    <property type="project" value="UniProtKB-KW"/>
</dbReference>
<feature type="transmembrane region" description="Helical" evidence="8">
    <location>
        <begin position="190"/>
        <end position="211"/>
    </location>
</feature>
<dbReference type="InterPro" id="IPR003660">
    <property type="entry name" value="HAMP_dom"/>
</dbReference>
<evidence type="ECO:0000313" key="11">
    <source>
        <dbReference type="EMBL" id="GAE36814.1"/>
    </source>
</evidence>